<dbReference type="AlphaFoldDB" id="A0A5B0QTY5"/>
<dbReference type="Proteomes" id="UP000325313">
    <property type="component" value="Unassembled WGS sequence"/>
</dbReference>
<evidence type="ECO:0000313" key="2">
    <source>
        <dbReference type="EMBL" id="KAA1116751.1"/>
    </source>
</evidence>
<protein>
    <submittedName>
        <fullName evidence="2">Uncharacterized protein</fullName>
    </submittedName>
</protein>
<accession>A0A5B0QTY5</accession>
<dbReference type="EMBL" id="VDEP01000270">
    <property type="protein sequence ID" value="KAA1116751.1"/>
    <property type="molecule type" value="Genomic_DNA"/>
</dbReference>
<proteinExistence type="predicted"/>
<feature type="region of interest" description="Disordered" evidence="1">
    <location>
        <begin position="109"/>
        <end position="131"/>
    </location>
</feature>
<sequence>MNRLEQETLREKYSWIFSRPPLFKLILRFALPLSLAHRPPEAVDTDIDPVKMLDSVHKQEEGCMQENQATGTNSFGLDSAGQSDGGARSSASLRWLRFVEPPLRDAGIKGDAFSSAPAEEPTSSPHHSLVT</sequence>
<name>A0A5B0QTY5_PUCGR</name>
<gene>
    <name evidence="2" type="ORF">PGTUg99_011650</name>
</gene>
<feature type="region of interest" description="Disordered" evidence="1">
    <location>
        <begin position="65"/>
        <end position="88"/>
    </location>
</feature>
<feature type="compositionally biased region" description="Polar residues" evidence="1">
    <location>
        <begin position="65"/>
        <end position="82"/>
    </location>
</feature>
<feature type="compositionally biased region" description="Low complexity" evidence="1">
    <location>
        <begin position="114"/>
        <end position="125"/>
    </location>
</feature>
<evidence type="ECO:0000256" key="1">
    <source>
        <dbReference type="SAM" id="MobiDB-lite"/>
    </source>
</evidence>
<evidence type="ECO:0000313" key="3">
    <source>
        <dbReference type="Proteomes" id="UP000325313"/>
    </source>
</evidence>
<comment type="caution">
    <text evidence="2">The sequence shown here is derived from an EMBL/GenBank/DDBJ whole genome shotgun (WGS) entry which is preliminary data.</text>
</comment>
<organism evidence="2 3">
    <name type="scientific">Puccinia graminis f. sp. tritici</name>
    <dbReference type="NCBI Taxonomy" id="56615"/>
    <lineage>
        <taxon>Eukaryota</taxon>
        <taxon>Fungi</taxon>
        <taxon>Dikarya</taxon>
        <taxon>Basidiomycota</taxon>
        <taxon>Pucciniomycotina</taxon>
        <taxon>Pucciniomycetes</taxon>
        <taxon>Pucciniales</taxon>
        <taxon>Pucciniaceae</taxon>
        <taxon>Puccinia</taxon>
    </lineage>
</organism>
<reference evidence="2 3" key="1">
    <citation type="submission" date="2019-05" db="EMBL/GenBank/DDBJ databases">
        <title>Emergence of the Ug99 lineage of the wheat stem rust pathogen through somatic hybridization.</title>
        <authorList>
            <person name="Li F."/>
            <person name="Upadhyaya N.M."/>
            <person name="Sperschneider J."/>
            <person name="Matny O."/>
            <person name="Nguyen-Phuc H."/>
            <person name="Mago R."/>
            <person name="Raley C."/>
            <person name="Miller M.E."/>
            <person name="Silverstein K.A.T."/>
            <person name="Henningsen E."/>
            <person name="Hirsch C.D."/>
            <person name="Visser B."/>
            <person name="Pretorius Z.A."/>
            <person name="Steffenson B.J."/>
            <person name="Schwessinger B."/>
            <person name="Dodds P.N."/>
            <person name="Figueroa M."/>
        </authorList>
    </citation>
    <scope>NUCLEOTIDE SEQUENCE [LARGE SCALE GENOMIC DNA]</scope>
    <source>
        <strain evidence="2 3">Ug99</strain>
    </source>
</reference>